<proteinExistence type="predicted"/>
<protein>
    <submittedName>
        <fullName evidence="1">Uncharacterized protein</fullName>
    </submittedName>
</protein>
<gene>
    <name evidence="1" type="ORF">CON16_12615</name>
</gene>
<dbReference type="AlphaFoldDB" id="A0A2A7DA72"/>
<organism evidence="1 2">
    <name type="scientific">Bacillus anthracis</name>
    <name type="common">anthrax bacterium</name>
    <dbReference type="NCBI Taxonomy" id="1392"/>
    <lineage>
        <taxon>Bacteria</taxon>
        <taxon>Bacillati</taxon>
        <taxon>Bacillota</taxon>
        <taxon>Bacilli</taxon>
        <taxon>Bacillales</taxon>
        <taxon>Bacillaceae</taxon>
        <taxon>Bacillus</taxon>
        <taxon>Bacillus cereus group</taxon>
    </lineage>
</organism>
<accession>A0A2A7DA72</accession>
<reference evidence="1 2" key="1">
    <citation type="submission" date="2017-09" db="EMBL/GenBank/DDBJ databases">
        <title>Large-scale bioinformatics analysis of Bacillus genomes uncovers conserved roles of natural products in bacterial physiology.</title>
        <authorList>
            <consortium name="Agbiome Team Llc"/>
            <person name="Bleich R.M."/>
            <person name="Grubbs K.J."/>
            <person name="Santa Maria K.C."/>
            <person name="Allen S.E."/>
            <person name="Farag S."/>
            <person name="Shank E.A."/>
            <person name="Bowers A."/>
        </authorList>
    </citation>
    <scope>NUCLEOTIDE SEQUENCE [LARGE SCALE GENOMIC DNA]</scope>
    <source>
        <strain evidence="1 2">AFS095574</strain>
    </source>
</reference>
<dbReference type="SUPFAM" id="SSF54001">
    <property type="entry name" value="Cysteine proteinases"/>
    <property type="match status" value="1"/>
</dbReference>
<dbReference type="InterPro" id="IPR038765">
    <property type="entry name" value="Papain-like_cys_pep_sf"/>
</dbReference>
<comment type="caution">
    <text evidence="1">The sequence shown here is derived from an EMBL/GenBank/DDBJ whole genome shotgun (WGS) entry which is preliminary data.</text>
</comment>
<dbReference type="Proteomes" id="UP000220192">
    <property type="component" value="Unassembled WGS sequence"/>
</dbReference>
<evidence type="ECO:0000313" key="1">
    <source>
        <dbReference type="EMBL" id="PDZ16848.1"/>
    </source>
</evidence>
<name>A0A2A7DA72_BACAN</name>
<evidence type="ECO:0000313" key="2">
    <source>
        <dbReference type="Proteomes" id="UP000220192"/>
    </source>
</evidence>
<dbReference type="EMBL" id="NVLX01000012">
    <property type="protein sequence ID" value="PDZ16848.1"/>
    <property type="molecule type" value="Genomic_DNA"/>
</dbReference>
<sequence length="83" mass="10010">MKELITKSNNWRTSPVLKKIQIFGYIDGIPTSIHDYVLKLYFQGKKRELNVTSSELTYWITERFRIDKEMYTKAFKIFNKNLK</sequence>